<proteinExistence type="predicted"/>
<dbReference type="WBParaSite" id="HPBE_0002242301-mRNA-1">
    <property type="protein sequence ID" value="HPBE_0002242301-mRNA-1"/>
    <property type="gene ID" value="HPBE_0002242301"/>
</dbReference>
<evidence type="ECO:0000313" key="4">
    <source>
        <dbReference type="WBParaSite" id="HPBE_0002242301-mRNA-1"/>
    </source>
</evidence>
<evidence type="ECO:0000313" key="3">
    <source>
        <dbReference type="Proteomes" id="UP000050761"/>
    </source>
</evidence>
<feature type="compositionally biased region" description="Basic and acidic residues" evidence="1">
    <location>
        <begin position="39"/>
        <end position="51"/>
    </location>
</feature>
<accession>A0A3P8GDN2</accession>
<feature type="compositionally biased region" description="Basic and acidic residues" evidence="1">
    <location>
        <begin position="1"/>
        <end position="21"/>
    </location>
</feature>
<feature type="compositionally biased region" description="Low complexity" evidence="1">
    <location>
        <begin position="506"/>
        <end position="525"/>
    </location>
</feature>
<feature type="compositionally biased region" description="Low complexity" evidence="1">
    <location>
        <begin position="208"/>
        <end position="221"/>
    </location>
</feature>
<dbReference type="Proteomes" id="UP000050761">
    <property type="component" value="Unassembled WGS sequence"/>
</dbReference>
<dbReference type="AlphaFoldDB" id="A0A3P8GDN2"/>
<keyword evidence="3" id="KW-1185">Reference proteome</keyword>
<organism evidence="2">
    <name type="scientific">Heligmosomoides polygyrus</name>
    <name type="common">Parasitic roundworm</name>
    <dbReference type="NCBI Taxonomy" id="6339"/>
    <lineage>
        <taxon>Eukaryota</taxon>
        <taxon>Metazoa</taxon>
        <taxon>Ecdysozoa</taxon>
        <taxon>Nematoda</taxon>
        <taxon>Chromadorea</taxon>
        <taxon>Rhabditida</taxon>
        <taxon>Rhabditina</taxon>
        <taxon>Rhabditomorpha</taxon>
        <taxon>Strongyloidea</taxon>
        <taxon>Heligmosomidae</taxon>
        <taxon>Heligmosomoides</taxon>
    </lineage>
</organism>
<feature type="region of interest" description="Disordered" evidence="1">
    <location>
        <begin position="480"/>
        <end position="533"/>
    </location>
</feature>
<feature type="region of interest" description="Disordered" evidence="1">
    <location>
        <begin position="178"/>
        <end position="246"/>
    </location>
</feature>
<evidence type="ECO:0000256" key="1">
    <source>
        <dbReference type="SAM" id="MobiDB-lite"/>
    </source>
</evidence>
<reference evidence="2 3" key="1">
    <citation type="submission" date="2018-11" db="EMBL/GenBank/DDBJ databases">
        <authorList>
            <consortium name="Pathogen Informatics"/>
        </authorList>
    </citation>
    <scope>NUCLEOTIDE SEQUENCE [LARGE SCALE GENOMIC DNA]</scope>
</reference>
<evidence type="ECO:0000313" key="2">
    <source>
        <dbReference type="EMBL" id="VDP32513.1"/>
    </source>
</evidence>
<protein>
    <submittedName>
        <fullName evidence="4">RING-type domain-containing protein</fullName>
    </submittedName>
</protein>
<dbReference type="EMBL" id="UZAH01033980">
    <property type="protein sequence ID" value="VDP32513.1"/>
    <property type="molecule type" value="Genomic_DNA"/>
</dbReference>
<feature type="region of interest" description="Disordered" evidence="1">
    <location>
        <begin position="607"/>
        <end position="628"/>
    </location>
</feature>
<gene>
    <name evidence="2" type="ORF">HPBE_LOCUS22422</name>
</gene>
<name>A0A3P8GDN2_HELPZ</name>
<feature type="compositionally biased region" description="Acidic residues" evidence="1">
    <location>
        <begin position="22"/>
        <end position="34"/>
    </location>
</feature>
<reference evidence="4" key="2">
    <citation type="submission" date="2019-09" db="UniProtKB">
        <authorList>
            <consortium name="WormBaseParasite"/>
        </authorList>
    </citation>
    <scope>IDENTIFICATION</scope>
</reference>
<feature type="region of interest" description="Disordered" evidence="1">
    <location>
        <begin position="1"/>
        <end position="51"/>
    </location>
</feature>
<feature type="compositionally biased region" description="Basic and acidic residues" evidence="1">
    <location>
        <begin position="234"/>
        <end position="245"/>
    </location>
</feature>
<feature type="compositionally biased region" description="Acidic residues" evidence="1">
    <location>
        <begin position="178"/>
        <end position="198"/>
    </location>
</feature>
<sequence length="628" mass="71026">MSEEKVASDCEVVEEKACEEEKQPEDEIMEEEEGIQSAEKAEDAEGENGHDVEDVFAGHGGDPRLLDLNRCLLLSNVPSVLLSDPFDVFSNCMLDWMAQDFKVAREAMEKVVRIPKLQAEAENPDLALRAIISFKSRVHKHRVFAQKNLAAESSIKLDVIDSIPRDFLDLEDDLEMADEVDGDEEGAEEHEDEREQDESEPKVKATEGGESSTEPGEPAAEGGKDAENGAENGEAEKKGSKRKEYADEDLEAPFEISWEGAPEFQWKLCPTPADTRKLIMENVFWSDLQNVFIYRVMLKAETVDISFPMRFNIEGSKQMYGKVTMTFQWSMQIMHEAMRHLIYVRCPQGRRIKIFLPQTTTAVKLKEEFEGKLGRVIKPTRRMHQLIIKVLPDEYELTLEAAKEMLAPCEVAEVENVKDDLEQPCAVVTMATVEDAIKAHSSIYFVTIPREGEKDWKCHVFLRGVEAHFGSLITRWDKKKIASKKTSKRPAGESTPTSAAKKPRPASTRGTARGAARGSARARSSYPIRGSYRGRGRADPFAMPYGVSPYSSRYEMEARIRAQQELEMEQRMLRQQEMLERCKLCPILWKEQLQHIRSPPFGLLNEQCPSQAQGATRGHDLMPPLTEP</sequence>
<dbReference type="OrthoDB" id="5877007at2759"/>